<evidence type="ECO:0000259" key="2">
    <source>
        <dbReference type="PROSITE" id="PS51411"/>
    </source>
</evidence>
<sequence length="280" mass="30485">MQFVRYSRSPALCPVTSDQTYPSGTPVVVLSQRGPELAETRGEIPSDHPQAQQQPAGQLLREATPEDLAAAAHLAQLAEDLKWALRAHARSLGLKVKIVQLEFTLDESLVTLSYSAEERLDLRGLISEVRSFTPARVNFMAVGAREQAVVLGALGACGRENCSSRFLQELPPITIRMARDQQLPLNPDKLSGPCGRLMCCLQYEHDMYNELLRDLPRKGSRACHTGSGACGKVIKLHPLAAQVDLATESGLLAGVPVSELEIQRGKPGRSDAQSSGKRER</sequence>
<dbReference type="Proteomes" id="UP000277766">
    <property type="component" value="Unassembled WGS sequence"/>
</dbReference>
<dbReference type="InterPro" id="IPR007557">
    <property type="entry name" value="PSP1_C"/>
</dbReference>
<dbReference type="OrthoDB" id="9779344at2"/>
<dbReference type="PANTHER" id="PTHR43830:SF3">
    <property type="entry name" value="PROTEIN PSP1"/>
    <property type="match status" value="1"/>
</dbReference>
<feature type="region of interest" description="Disordered" evidence="1">
    <location>
        <begin position="34"/>
        <end position="55"/>
    </location>
</feature>
<dbReference type="GO" id="GO:0005737">
    <property type="term" value="C:cytoplasm"/>
    <property type="evidence" value="ECO:0007669"/>
    <property type="project" value="TreeGrafter"/>
</dbReference>
<accession>A0A431VTN1</accession>
<feature type="compositionally biased region" description="Basic and acidic residues" evidence="1">
    <location>
        <begin position="36"/>
        <end position="46"/>
    </location>
</feature>
<dbReference type="PANTHER" id="PTHR43830">
    <property type="entry name" value="PROTEIN PSP1"/>
    <property type="match status" value="1"/>
</dbReference>
<comment type="caution">
    <text evidence="3">The sequence shown here is derived from an EMBL/GenBank/DDBJ whole genome shotgun (WGS) entry which is preliminary data.</text>
</comment>
<evidence type="ECO:0000313" key="4">
    <source>
        <dbReference type="Proteomes" id="UP000277766"/>
    </source>
</evidence>
<dbReference type="RefSeq" id="WP_126352257.1">
    <property type="nucleotide sequence ID" value="NZ_CP086380.1"/>
</dbReference>
<name>A0A431VTN1_9DEIO</name>
<dbReference type="InterPro" id="IPR047767">
    <property type="entry name" value="PSP1-like"/>
</dbReference>
<dbReference type="PROSITE" id="PS51411">
    <property type="entry name" value="PSP1_C"/>
    <property type="match status" value="1"/>
</dbReference>
<dbReference type="EMBL" id="RXPE01000015">
    <property type="protein sequence ID" value="RTR26511.1"/>
    <property type="molecule type" value="Genomic_DNA"/>
</dbReference>
<dbReference type="Pfam" id="PF04468">
    <property type="entry name" value="PSP1"/>
    <property type="match status" value="1"/>
</dbReference>
<reference evidence="3 4" key="1">
    <citation type="submission" date="2018-12" db="EMBL/GenBank/DDBJ databases">
        <title>Deinococcus radiophilus ATCC 27603 genome sequencing and assembly.</title>
        <authorList>
            <person name="Maclea K.S."/>
            <person name="Maynard C.R."/>
        </authorList>
    </citation>
    <scope>NUCLEOTIDE SEQUENCE [LARGE SCALE GENOMIC DNA]</scope>
    <source>
        <strain evidence="3 4">ATCC 27603</strain>
    </source>
</reference>
<evidence type="ECO:0000313" key="3">
    <source>
        <dbReference type="EMBL" id="RTR26511.1"/>
    </source>
</evidence>
<proteinExistence type="predicted"/>
<dbReference type="NCBIfam" id="NF041131">
    <property type="entry name" value="RicT_YaaT_fam"/>
    <property type="match status" value="1"/>
</dbReference>
<dbReference type="AlphaFoldDB" id="A0A431VTN1"/>
<protein>
    <recommendedName>
        <fullName evidence="2">PSP1 C-terminal domain-containing protein</fullName>
    </recommendedName>
</protein>
<feature type="domain" description="PSP1 C-terminal" evidence="2">
    <location>
        <begin position="57"/>
        <end position="142"/>
    </location>
</feature>
<organism evidence="3 4">
    <name type="scientific">Deinococcus radiophilus</name>
    <dbReference type="NCBI Taxonomy" id="32062"/>
    <lineage>
        <taxon>Bacteria</taxon>
        <taxon>Thermotogati</taxon>
        <taxon>Deinococcota</taxon>
        <taxon>Deinococci</taxon>
        <taxon>Deinococcales</taxon>
        <taxon>Deinococcaceae</taxon>
        <taxon>Deinococcus</taxon>
    </lineage>
</organism>
<gene>
    <name evidence="3" type="ORF">EJ104_08130</name>
</gene>
<keyword evidence="4" id="KW-1185">Reference proteome</keyword>
<evidence type="ECO:0000256" key="1">
    <source>
        <dbReference type="SAM" id="MobiDB-lite"/>
    </source>
</evidence>